<name>A0A1C5J3Q2_9ACTN</name>
<dbReference type="AlphaFoldDB" id="A0A1C5J3Q2"/>
<evidence type="ECO:0000256" key="1">
    <source>
        <dbReference type="SAM" id="MobiDB-lite"/>
    </source>
</evidence>
<dbReference type="Proteomes" id="UP000198217">
    <property type="component" value="Chromosome I"/>
</dbReference>
<keyword evidence="4" id="KW-1185">Reference proteome</keyword>
<evidence type="ECO:0008006" key="5">
    <source>
        <dbReference type="Google" id="ProtNLM"/>
    </source>
</evidence>
<organism evidence="3 4">
    <name type="scientific">Micromonospora echinaurantiaca</name>
    <dbReference type="NCBI Taxonomy" id="47857"/>
    <lineage>
        <taxon>Bacteria</taxon>
        <taxon>Bacillati</taxon>
        <taxon>Actinomycetota</taxon>
        <taxon>Actinomycetes</taxon>
        <taxon>Micromonosporales</taxon>
        <taxon>Micromonosporaceae</taxon>
        <taxon>Micromonospora</taxon>
    </lineage>
</organism>
<dbReference type="EMBL" id="LT607750">
    <property type="protein sequence ID" value="SCG65155.1"/>
    <property type="molecule type" value="Genomic_DNA"/>
</dbReference>
<protein>
    <recommendedName>
        <fullName evidence="5">Subtilisin inhibitor-like</fullName>
    </recommendedName>
</protein>
<evidence type="ECO:0000313" key="4">
    <source>
        <dbReference type="Proteomes" id="UP000198217"/>
    </source>
</evidence>
<gene>
    <name evidence="3" type="ORF">GA0070609_4025</name>
</gene>
<sequence length="156" mass="15510">MNLTALRTLAPLAVLAGLAACTTTSPAPVAGSSTPSPTLASTAAPSTSSNAPPAQSAPSATPATTGSACPVSAATLQRASGLADTHRIDPAHIRCAGRWATAGVIAADPRMQGDGVLLFEYSAGRWKKLGEGSALECSPFGIPKKLGDQVGCRDIG</sequence>
<feature type="compositionally biased region" description="Low complexity" evidence="1">
    <location>
        <begin position="30"/>
        <end position="68"/>
    </location>
</feature>
<feature type="chain" id="PRO_5038697006" description="Subtilisin inhibitor-like" evidence="2">
    <location>
        <begin position="28"/>
        <end position="156"/>
    </location>
</feature>
<dbReference type="RefSeq" id="WP_157748255.1">
    <property type="nucleotide sequence ID" value="NZ_LT607750.1"/>
</dbReference>
<dbReference type="PROSITE" id="PS51257">
    <property type="entry name" value="PROKAR_LIPOPROTEIN"/>
    <property type="match status" value="1"/>
</dbReference>
<reference evidence="3 4" key="1">
    <citation type="submission" date="2016-06" db="EMBL/GenBank/DDBJ databases">
        <authorList>
            <person name="Kjaerup R.B."/>
            <person name="Dalgaard T.S."/>
            <person name="Juul-Madsen H.R."/>
        </authorList>
    </citation>
    <scope>NUCLEOTIDE SEQUENCE [LARGE SCALE GENOMIC DNA]</scope>
    <source>
        <strain evidence="3 4">DSM 43904</strain>
    </source>
</reference>
<feature type="signal peptide" evidence="2">
    <location>
        <begin position="1"/>
        <end position="27"/>
    </location>
</feature>
<proteinExistence type="predicted"/>
<feature type="region of interest" description="Disordered" evidence="1">
    <location>
        <begin position="26"/>
        <end position="68"/>
    </location>
</feature>
<keyword evidence="2" id="KW-0732">Signal</keyword>
<accession>A0A1C5J3Q2</accession>
<evidence type="ECO:0000256" key="2">
    <source>
        <dbReference type="SAM" id="SignalP"/>
    </source>
</evidence>
<evidence type="ECO:0000313" key="3">
    <source>
        <dbReference type="EMBL" id="SCG65155.1"/>
    </source>
</evidence>